<protein>
    <recommendedName>
        <fullName evidence="1">Aminoglycoside phosphotransferase domain-containing protein</fullName>
    </recommendedName>
</protein>
<dbReference type="Pfam" id="PF01636">
    <property type="entry name" value="APH"/>
    <property type="match status" value="1"/>
</dbReference>
<dbReference type="InterPro" id="IPR011009">
    <property type="entry name" value="Kinase-like_dom_sf"/>
</dbReference>
<dbReference type="AlphaFoldDB" id="A0A1F6TWA7"/>
<evidence type="ECO:0000313" key="2">
    <source>
        <dbReference type="EMBL" id="OGI49401.1"/>
    </source>
</evidence>
<accession>A0A1F6TWA7</accession>
<dbReference type="InterPro" id="IPR002575">
    <property type="entry name" value="Aminoglycoside_PTrfase"/>
</dbReference>
<dbReference type="SUPFAM" id="SSF56112">
    <property type="entry name" value="Protein kinase-like (PK-like)"/>
    <property type="match status" value="1"/>
</dbReference>
<evidence type="ECO:0000313" key="3">
    <source>
        <dbReference type="Proteomes" id="UP000179362"/>
    </source>
</evidence>
<reference evidence="2 3" key="1">
    <citation type="journal article" date="2016" name="Nat. Commun.">
        <title>Thousands of microbial genomes shed light on interconnected biogeochemical processes in an aquifer system.</title>
        <authorList>
            <person name="Anantharaman K."/>
            <person name="Brown C.T."/>
            <person name="Hug L.A."/>
            <person name="Sharon I."/>
            <person name="Castelle C.J."/>
            <person name="Probst A.J."/>
            <person name="Thomas B.C."/>
            <person name="Singh A."/>
            <person name="Wilkins M.J."/>
            <person name="Karaoz U."/>
            <person name="Brodie E.L."/>
            <person name="Williams K.H."/>
            <person name="Hubbard S.S."/>
            <person name="Banfield J.F."/>
        </authorList>
    </citation>
    <scope>NUCLEOTIDE SEQUENCE [LARGE SCALE GENOMIC DNA]</scope>
</reference>
<dbReference type="EMBL" id="MFTA01000115">
    <property type="protein sequence ID" value="OGI49401.1"/>
    <property type="molecule type" value="Genomic_DNA"/>
</dbReference>
<proteinExistence type="predicted"/>
<comment type="caution">
    <text evidence="2">The sequence shown here is derived from an EMBL/GenBank/DDBJ whole genome shotgun (WGS) entry which is preliminary data.</text>
</comment>
<organism evidence="2 3">
    <name type="scientific">Candidatus Muproteobacteria bacterium RIFCSPHIGHO2_02_FULL_65_16</name>
    <dbReference type="NCBI Taxonomy" id="1817766"/>
    <lineage>
        <taxon>Bacteria</taxon>
        <taxon>Pseudomonadati</taxon>
        <taxon>Pseudomonadota</taxon>
        <taxon>Candidatus Muproteobacteria</taxon>
    </lineage>
</organism>
<feature type="domain" description="Aminoglycoside phosphotransferase" evidence="1">
    <location>
        <begin position="64"/>
        <end position="242"/>
    </location>
</feature>
<evidence type="ECO:0000259" key="1">
    <source>
        <dbReference type="Pfam" id="PF01636"/>
    </source>
</evidence>
<gene>
    <name evidence="2" type="ORF">A3B81_03930</name>
</gene>
<dbReference type="Proteomes" id="UP000179362">
    <property type="component" value="Unassembled WGS sequence"/>
</dbReference>
<name>A0A1F6TWA7_9PROT</name>
<sequence>MRAGGKVWLRRDAIDNLKNILHAADGAALAFSLGTPGAYQKATIQMINAQGQIIAYAKIAVSPRAPEALETERRFLERLRVVPALDDRVPKVLHWAEWEHKPVLLISAGPTKRVGYRFGALQETFLLLLASQTKQEHRWEESPFWKNLCATLNRLKAQIPLQWQQRYEQARDRLMSRLAGYVLPFYVAHRDFAPWNARQGGRGLYVFDWEMAKEGYPPLYDFFHYLCIQAALRGARTPVFDPSAVRLLEKIWPNSEEFLAHLYLSYLADQSLFYLEARLLAPEVGEDRVLGWLGRELDRALLETPA</sequence>